<dbReference type="GO" id="GO:0030424">
    <property type="term" value="C:axon"/>
    <property type="evidence" value="ECO:0007669"/>
    <property type="project" value="TreeGrafter"/>
</dbReference>
<dbReference type="GO" id="GO:0032436">
    <property type="term" value="P:positive regulation of proteasomal ubiquitin-dependent protein catabolic process"/>
    <property type="evidence" value="ECO:0007669"/>
    <property type="project" value="TreeGrafter"/>
</dbReference>
<feature type="domain" description="Protein kinase" evidence="8">
    <location>
        <begin position="93"/>
        <end position="383"/>
    </location>
</feature>
<name>A0A2A2LNP9_9BILA</name>
<dbReference type="PANTHER" id="PTHR24057:SF18">
    <property type="entry name" value="SERINE_THREONINE-PROTEIN KINASE R03D7.5-RELATED"/>
    <property type="match status" value="1"/>
</dbReference>
<evidence type="ECO:0000256" key="6">
    <source>
        <dbReference type="ARBA" id="ARBA00022840"/>
    </source>
</evidence>
<sequence length="498" mass="56764">MEGGGNLWRRIYEAKTKDPLALPAVSSLMQVNNNKMHEQTQMHDIVIHMTLSGVNLHVAVKNHNATNSVARQIDPDKAVAKEMPSEKQVTLTLKDLRLHAYGVFSNVYRGVLISPTPQREVAIKKTWRSARVRNFETIFLSGVGRPRHKSIIEVLYTWENRYEEEVDGKSTVKVCESFVFPFSTCTLNALIRLKPMDITDIRIYTWQLFDGLLYLHDRRIAHRDIKPANLLMDPNGGRLTISDFGSAKFISTSHTSVTYQVSRFYRPPEILFGSAYYSAAIDVWSAGCVTGEMMRGSVLFQGRDTNHQMKLIFSAFGLPSQDEVRSWLSPTTLNPGTYKGKPTGLAYLIPRAKPEWLEFLGKILVYRPKERLCGRQLLDDKFFDPIFQKGAHRSNGMLISSSIITEDDRMKARIPLENKDRKIYERLAKKLQNDYHEAAKEKEKHVTLVVEHDNTTIAKEELSEAHKKEAVYLHTDHSNQSSSQLNVSSPKTSQNIVE</sequence>
<dbReference type="FunFam" id="1.10.510.10:FF:000624">
    <property type="entry name" value="Mitogen-activated protein kinase"/>
    <property type="match status" value="1"/>
</dbReference>
<evidence type="ECO:0000256" key="3">
    <source>
        <dbReference type="ARBA" id="ARBA00022679"/>
    </source>
</evidence>
<organism evidence="9 10">
    <name type="scientific">Diploscapter pachys</name>
    <dbReference type="NCBI Taxonomy" id="2018661"/>
    <lineage>
        <taxon>Eukaryota</taxon>
        <taxon>Metazoa</taxon>
        <taxon>Ecdysozoa</taxon>
        <taxon>Nematoda</taxon>
        <taxon>Chromadorea</taxon>
        <taxon>Rhabditida</taxon>
        <taxon>Rhabditina</taxon>
        <taxon>Rhabditomorpha</taxon>
        <taxon>Rhabditoidea</taxon>
        <taxon>Rhabditidae</taxon>
        <taxon>Diploscapter</taxon>
    </lineage>
</organism>
<evidence type="ECO:0000256" key="7">
    <source>
        <dbReference type="SAM" id="MobiDB-lite"/>
    </source>
</evidence>
<keyword evidence="10" id="KW-1185">Reference proteome</keyword>
<dbReference type="InterPro" id="IPR011009">
    <property type="entry name" value="Kinase-like_dom_sf"/>
</dbReference>
<dbReference type="PROSITE" id="PS00108">
    <property type="entry name" value="PROTEIN_KINASE_ST"/>
    <property type="match status" value="1"/>
</dbReference>
<dbReference type="GO" id="GO:0030154">
    <property type="term" value="P:cell differentiation"/>
    <property type="evidence" value="ECO:0007669"/>
    <property type="project" value="TreeGrafter"/>
</dbReference>
<dbReference type="SMART" id="SM00220">
    <property type="entry name" value="S_TKc"/>
    <property type="match status" value="1"/>
</dbReference>
<dbReference type="OrthoDB" id="192887at2759"/>
<evidence type="ECO:0000256" key="1">
    <source>
        <dbReference type="ARBA" id="ARBA00005527"/>
    </source>
</evidence>
<dbReference type="Gene3D" id="1.10.510.10">
    <property type="entry name" value="Transferase(Phosphotransferase) domain 1"/>
    <property type="match status" value="1"/>
</dbReference>
<feature type="compositionally biased region" description="Low complexity" evidence="7">
    <location>
        <begin position="478"/>
        <end position="489"/>
    </location>
</feature>
<dbReference type="GO" id="GO:0070507">
    <property type="term" value="P:regulation of microtubule cytoskeleton organization"/>
    <property type="evidence" value="ECO:0007669"/>
    <property type="project" value="TreeGrafter"/>
</dbReference>
<dbReference type="PROSITE" id="PS50011">
    <property type="entry name" value="PROTEIN_KINASE_DOM"/>
    <property type="match status" value="1"/>
</dbReference>
<keyword evidence="3" id="KW-0808">Transferase</keyword>
<keyword evidence="4" id="KW-0547">Nucleotide-binding</keyword>
<dbReference type="GO" id="GO:0004674">
    <property type="term" value="F:protein serine/threonine kinase activity"/>
    <property type="evidence" value="ECO:0007669"/>
    <property type="project" value="UniProtKB-KW"/>
</dbReference>
<dbReference type="Pfam" id="PF00069">
    <property type="entry name" value="Pkinase"/>
    <property type="match status" value="1"/>
</dbReference>
<dbReference type="GO" id="GO:0005829">
    <property type="term" value="C:cytosol"/>
    <property type="evidence" value="ECO:0007669"/>
    <property type="project" value="TreeGrafter"/>
</dbReference>
<comment type="caution">
    <text evidence="9">The sequence shown here is derived from an EMBL/GenBank/DDBJ whole genome shotgun (WGS) entry which is preliminary data.</text>
</comment>
<keyword evidence="5" id="KW-0418">Kinase</keyword>
<evidence type="ECO:0000256" key="2">
    <source>
        <dbReference type="ARBA" id="ARBA00022527"/>
    </source>
</evidence>
<dbReference type="GO" id="GO:0007165">
    <property type="term" value="P:signal transduction"/>
    <property type="evidence" value="ECO:0007669"/>
    <property type="project" value="TreeGrafter"/>
</dbReference>
<comment type="similarity">
    <text evidence="1">Belongs to the protein kinase superfamily. CMGC Ser/Thr protein kinase family. GSK-3 subfamily.</text>
</comment>
<dbReference type="Gene3D" id="3.30.200.20">
    <property type="entry name" value="Phosphorylase Kinase, domain 1"/>
    <property type="match status" value="1"/>
</dbReference>
<dbReference type="Proteomes" id="UP000218231">
    <property type="component" value="Unassembled WGS sequence"/>
</dbReference>
<evidence type="ECO:0000313" key="10">
    <source>
        <dbReference type="Proteomes" id="UP000218231"/>
    </source>
</evidence>
<gene>
    <name evidence="9" type="ORF">WR25_25781</name>
</gene>
<dbReference type="PANTHER" id="PTHR24057">
    <property type="entry name" value="GLYCOGEN SYNTHASE KINASE-3 ALPHA"/>
    <property type="match status" value="1"/>
</dbReference>
<dbReference type="AlphaFoldDB" id="A0A2A2LNP9"/>
<dbReference type="EMBL" id="LIAE01006541">
    <property type="protein sequence ID" value="PAV87862.1"/>
    <property type="molecule type" value="Genomic_DNA"/>
</dbReference>
<dbReference type="InterPro" id="IPR008271">
    <property type="entry name" value="Ser/Thr_kinase_AS"/>
</dbReference>
<dbReference type="SUPFAM" id="SSF56112">
    <property type="entry name" value="Protein kinase-like (PK-like)"/>
    <property type="match status" value="1"/>
</dbReference>
<dbReference type="GO" id="GO:0090090">
    <property type="term" value="P:negative regulation of canonical Wnt signaling pathway"/>
    <property type="evidence" value="ECO:0007669"/>
    <property type="project" value="TreeGrafter"/>
</dbReference>
<keyword evidence="6" id="KW-0067">ATP-binding</keyword>
<protein>
    <recommendedName>
        <fullName evidence="8">Protein kinase domain-containing protein</fullName>
    </recommendedName>
</protein>
<dbReference type="GO" id="GO:0005634">
    <property type="term" value="C:nucleus"/>
    <property type="evidence" value="ECO:0007669"/>
    <property type="project" value="TreeGrafter"/>
</dbReference>
<dbReference type="InterPro" id="IPR000719">
    <property type="entry name" value="Prot_kinase_dom"/>
</dbReference>
<accession>A0A2A2LNP9</accession>
<feature type="region of interest" description="Disordered" evidence="7">
    <location>
        <begin position="476"/>
        <end position="498"/>
    </location>
</feature>
<evidence type="ECO:0000256" key="5">
    <source>
        <dbReference type="ARBA" id="ARBA00022777"/>
    </source>
</evidence>
<evidence type="ECO:0000256" key="4">
    <source>
        <dbReference type="ARBA" id="ARBA00022741"/>
    </source>
</evidence>
<dbReference type="InterPro" id="IPR050591">
    <property type="entry name" value="GSK-3"/>
</dbReference>
<dbReference type="STRING" id="2018661.A0A2A2LNP9"/>
<proteinExistence type="inferred from homology"/>
<reference evidence="9 10" key="1">
    <citation type="journal article" date="2017" name="Curr. Biol.">
        <title>Genome architecture and evolution of a unichromosomal asexual nematode.</title>
        <authorList>
            <person name="Fradin H."/>
            <person name="Zegar C."/>
            <person name="Gutwein M."/>
            <person name="Lucas J."/>
            <person name="Kovtun M."/>
            <person name="Corcoran D."/>
            <person name="Baugh L.R."/>
            <person name="Kiontke K."/>
            <person name="Gunsalus K."/>
            <person name="Fitch D.H."/>
            <person name="Piano F."/>
        </authorList>
    </citation>
    <scope>NUCLEOTIDE SEQUENCE [LARGE SCALE GENOMIC DNA]</scope>
    <source>
        <strain evidence="9">PF1309</strain>
    </source>
</reference>
<dbReference type="GO" id="GO:0005524">
    <property type="term" value="F:ATP binding"/>
    <property type="evidence" value="ECO:0007669"/>
    <property type="project" value="UniProtKB-KW"/>
</dbReference>
<evidence type="ECO:0000313" key="9">
    <source>
        <dbReference type="EMBL" id="PAV87862.1"/>
    </source>
</evidence>
<keyword evidence="2" id="KW-0723">Serine/threonine-protein kinase</keyword>
<evidence type="ECO:0000259" key="8">
    <source>
        <dbReference type="PROSITE" id="PS50011"/>
    </source>
</evidence>